<sequence length="255" mass="27105">MRTVMVGANPRGKAIAAVLGASESGLQQADLVVLCVEDYAQIPELPPGPDVVNLTSGTSEQAVEAGIRFGARYLDGALMAHPEHVGRPETVLVYSGSREVFDRHSELLARLGRTTYLGPDPGTASLYDAAMLNFAWATLIGYLQTATLLGTASVRAETFTPLLTDWLKSTVVDVISDYAGQIDAGRYPGDEEWLELDAPLMRHLITATEQRGLDSALPRLIESLTARGIAAGRGAESFASLVEVIRGGGPRPATT</sequence>
<dbReference type="InterPro" id="IPR013328">
    <property type="entry name" value="6PGD_dom2"/>
</dbReference>
<reference evidence="2 3" key="1">
    <citation type="submission" date="2020-01" db="EMBL/GenBank/DDBJ databases">
        <title>Kibdelosporangium persica a novel Actinomycetes from a hot desert in Iran.</title>
        <authorList>
            <person name="Safaei N."/>
            <person name="Zaburannyi N."/>
            <person name="Mueller R."/>
            <person name="Wink J."/>
        </authorList>
    </citation>
    <scope>NUCLEOTIDE SEQUENCE [LARGE SCALE GENOMIC DNA]</scope>
    <source>
        <strain evidence="2 3">4NS15</strain>
    </source>
</reference>
<gene>
    <name evidence="2" type="ORF">GC106_46590</name>
</gene>
<evidence type="ECO:0000313" key="3">
    <source>
        <dbReference type="Proteomes" id="UP000763557"/>
    </source>
</evidence>
<evidence type="ECO:0000313" key="2">
    <source>
        <dbReference type="EMBL" id="NRN67419.1"/>
    </source>
</evidence>
<feature type="domain" description="NADPH-dependent reductive aminase-like C-terminal" evidence="1">
    <location>
        <begin position="120"/>
        <end position="246"/>
    </location>
</feature>
<dbReference type="Pfam" id="PF21761">
    <property type="entry name" value="RedAm-like_C"/>
    <property type="match status" value="1"/>
</dbReference>
<organism evidence="2 3">
    <name type="scientific">Kibdelosporangium persicum</name>
    <dbReference type="NCBI Taxonomy" id="2698649"/>
    <lineage>
        <taxon>Bacteria</taxon>
        <taxon>Bacillati</taxon>
        <taxon>Actinomycetota</taxon>
        <taxon>Actinomycetes</taxon>
        <taxon>Pseudonocardiales</taxon>
        <taxon>Pseudonocardiaceae</taxon>
        <taxon>Kibdelosporangium</taxon>
    </lineage>
</organism>
<name>A0ABX2F7T3_9PSEU</name>
<accession>A0ABX2F7T3</accession>
<dbReference type="InterPro" id="IPR036291">
    <property type="entry name" value="NAD(P)-bd_dom_sf"/>
</dbReference>
<dbReference type="Proteomes" id="UP000763557">
    <property type="component" value="Unassembled WGS sequence"/>
</dbReference>
<evidence type="ECO:0000259" key="1">
    <source>
        <dbReference type="Pfam" id="PF21761"/>
    </source>
</evidence>
<dbReference type="Gene3D" id="3.40.50.720">
    <property type="entry name" value="NAD(P)-binding Rossmann-like Domain"/>
    <property type="match status" value="1"/>
</dbReference>
<proteinExistence type="predicted"/>
<dbReference type="Gene3D" id="1.10.1040.10">
    <property type="entry name" value="N-(1-d-carboxylethyl)-l-norvaline Dehydrogenase, domain 2"/>
    <property type="match status" value="1"/>
</dbReference>
<protein>
    <submittedName>
        <fullName evidence="2">NAD binding domain of 6-phosphogluconate dehydrogenase</fullName>
    </submittedName>
</protein>
<dbReference type="EMBL" id="JAAATY010000014">
    <property type="protein sequence ID" value="NRN67419.1"/>
    <property type="molecule type" value="Genomic_DNA"/>
</dbReference>
<dbReference type="InterPro" id="IPR048666">
    <property type="entry name" value="RedAm-like_C"/>
</dbReference>
<dbReference type="RefSeq" id="WP_173135223.1">
    <property type="nucleotide sequence ID" value="NZ_CBCSGW010000002.1"/>
</dbReference>
<keyword evidence="3" id="KW-1185">Reference proteome</keyword>
<comment type="caution">
    <text evidence="2">The sequence shown here is derived from an EMBL/GenBank/DDBJ whole genome shotgun (WGS) entry which is preliminary data.</text>
</comment>
<dbReference type="SUPFAM" id="SSF51735">
    <property type="entry name" value="NAD(P)-binding Rossmann-fold domains"/>
    <property type="match status" value="1"/>
</dbReference>